<dbReference type="EMBL" id="JAAVMB010000009">
    <property type="protein sequence ID" value="NKC68119.1"/>
    <property type="molecule type" value="Genomic_DNA"/>
</dbReference>
<keyword evidence="6" id="KW-1015">Disulfide bond</keyword>
<dbReference type="GO" id="GO:0006071">
    <property type="term" value="P:glycerol metabolic process"/>
    <property type="evidence" value="ECO:0007669"/>
    <property type="project" value="TreeGrafter"/>
</dbReference>
<evidence type="ECO:0000259" key="8">
    <source>
        <dbReference type="Pfam" id="PF00370"/>
    </source>
</evidence>
<feature type="domain" description="Carbohydrate kinase FGGY N-terminal" evidence="8">
    <location>
        <begin position="5"/>
        <end position="237"/>
    </location>
</feature>
<dbReference type="Proteomes" id="UP000521358">
    <property type="component" value="Unassembled WGS sequence"/>
</dbReference>
<evidence type="ECO:0000256" key="6">
    <source>
        <dbReference type="ARBA" id="ARBA00023157"/>
    </source>
</evidence>
<feature type="domain" description="Carbohydrate kinase FGGY C-terminal" evidence="9">
    <location>
        <begin position="247"/>
        <end position="438"/>
    </location>
</feature>
<evidence type="ECO:0000256" key="5">
    <source>
        <dbReference type="ARBA" id="ARBA00022840"/>
    </source>
</evidence>
<dbReference type="GO" id="GO:0005829">
    <property type="term" value="C:cytosol"/>
    <property type="evidence" value="ECO:0007669"/>
    <property type="project" value="TreeGrafter"/>
</dbReference>
<evidence type="ECO:0000259" key="9">
    <source>
        <dbReference type="Pfam" id="PF02782"/>
    </source>
</evidence>
<gene>
    <name evidence="10" type="ORF">HED35_08475</name>
</gene>
<dbReference type="PANTHER" id="PTHR10196">
    <property type="entry name" value="SUGAR KINASE"/>
    <property type="match status" value="1"/>
</dbReference>
<dbReference type="InterPro" id="IPR043129">
    <property type="entry name" value="ATPase_NBD"/>
</dbReference>
<dbReference type="PANTHER" id="PTHR10196:SF93">
    <property type="entry name" value="L-RHAMNULOKINASE"/>
    <property type="match status" value="1"/>
</dbReference>
<keyword evidence="2" id="KW-0808">Transferase</keyword>
<dbReference type="Pfam" id="PF00370">
    <property type="entry name" value="FGGY_N"/>
    <property type="match status" value="1"/>
</dbReference>
<dbReference type="CDD" id="cd07771">
    <property type="entry name" value="ASKHA_NBD_FGGY_RhaB-like"/>
    <property type="match status" value="1"/>
</dbReference>
<organism evidence="10 11">
    <name type="scientific">Vagococcus fluvialis</name>
    <dbReference type="NCBI Taxonomy" id="2738"/>
    <lineage>
        <taxon>Bacteria</taxon>
        <taxon>Bacillati</taxon>
        <taxon>Bacillota</taxon>
        <taxon>Bacilli</taxon>
        <taxon>Lactobacillales</taxon>
        <taxon>Enterococcaceae</taxon>
        <taxon>Vagococcus</taxon>
    </lineage>
</organism>
<keyword evidence="3" id="KW-0547">Nucleotide-binding</keyword>
<dbReference type="GO" id="GO:0019301">
    <property type="term" value="P:rhamnose catabolic process"/>
    <property type="evidence" value="ECO:0007669"/>
    <property type="project" value="InterPro"/>
</dbReference>
<evidence type="ECO:0000256" key="4">
    <source>
        <dbReference type="ARBA" id="ARBA00022777"/>
    </source>
</evidence>
<keyword evidence="7" id="KW-0684">Rhamnose metabolism</keyword>
<evidence type="ECO:0000256" key="1">
    <source>
        <dbReference type="ARBA" id="ARBA00009156"/>
    </source>
</evidence>
<sequence length="487" mass="55800">MTKSLAIDLGASNGRVILGEYDGVDLNMSVIHRFNNGPMERDGFLVWDIDFLFQQVIEGIQLAVSDHQIDSIAVNTWGVDYGLLNHEGELLHLPRNYRDSRMNSVFNERKDTFKSLYEKTGNQVMGINTFFQVLADLSIDPDLRDKADRLLLMPDLFNYLLTGKKYAERSIASTTQLYDPKKRDWHYSLMEENDIPIHLFPKLVDEGHQVGFLKEDFGLGKIPVINVCSHDTASAVVSIPSTTEFLFISCGTWSLIGTELKEPVMTDKSYSYNLTNESGINKSTRFLKNLTGLWIIQEVKKEFEELGKRYAYGDFEELIESTEQFKTLIDTEHPMFSTPGNMIEKIQIFATQTNQEVPRTDGEIVRCVYESLTYRYRHTFLEITDTLRKDFDSVYIIGGGSQSALLCQMIADASKVTLYSGPVEATALGNLLTQFMALEKIESVSEARRLVTKTQEIQKYYPDLIETDEWENNFWRYAEILNKEIKI</sequence>
<dbReference type="Pfam" id="PF02782">
    <property type="entry name" value="FGGY_C"/>
    <property type="match status" value="1"/>
</dbReference>
<comment type="similarity">
    <text evidence="1">Belongs to the FGGY kinase family.</text>
</comment>
<keyword evidence="5" id="KW-0067">ATP-binding</keyword>
<evidence type="ECO:0000256" key="7">
    <source>
        <dbReference type="ARBA" id="ARBA00023308"/>
    </source>
</evidence>
<evidence type="ECO:0000256" key="3">
    <source>
        <dbReference type="ARBA" id="ARBA00022741"/>
    </source>
</evidence>
<protein>
    <submittedName>
        <fullName evidence="10">Rhamnulokinase</fullName>
    </submittedName>
</protein>
<proteinExistence type="inferred from homology"/>
<dbReference type="InterPro" id="IPR018484">
    <property type="entry name" value="FGGY_N"/>
</dbReference>
<evidence type="ECO:0000313" key="10">
    <source>
        <dbReference type="EMBL" id="NKC68119.1"/>
    </source>
</evidence>
<dbReference type="SUPFAM" id="SSF53067">
    <property type="entry name" value="Actin-like ATPase domain"/>
    <property type="match status" value="2"/>
</dbReference>
<dbReference type="AlphaFoldDB" id="A0A7X6D962"/>
<dbReference type="GO" id="GO:0004370">
    <property type="term" value="F:glycerol kinase activity"/>
    <property type="evidence" value="ECO:0007669"/>
    <property type="project" value="TreeGrafter"/>
</dbReference>
<reference evidence="10 11" key="1">
    <citation type="submission" date="2020-03" db="EMBL/GenBank/DDBJ databases">
        <title>Bacterial samples isolated from urine from healthy bovine heifers (Gyr breed).</title>
        <authorList>
            <person name="Giannattasio-Ferraz S."/>
            <person name="Maskeri L."/>
            <person name="Penido A."/>
            <person name="Barbosa-Stancioli E.F."/>
            <person name="Putonti C."/>
        </authorList>
    </citation>
    <scope>NUCLEOTIDE SEQUENCE [LARGE SCALE GENOMIC DNA]</scope>
    <source>
        <strain evidence="10 11">UFMG-H7</strain>
    </source>
</reference>
<dbReference type="GO" id="GO:0005524">
    <property type="term" value="F:ATP binding"/>
    <property type="evidence" value="ECO:0007669"/>
    <property type="project" value="UniProtKB-KW"/>
</dbReference>
<dbReference type="InterPro" id="IPR013449">
    <property type="entry name" value="Rhamnulokinase"/>
</dbReference>
<accession>A0A7X6D962</accession>
<evidence type="ECO:0000256" key="2">
    <source>
        <dbReference type="ARBA" id="ARBA00022679"/>
    </source>
</evidence>
<dbReference type="GO" id="GO:0008993">
    <property type="term" value="F:rhamnulokinase activity"/>
    <property type="evidence" value="ECO:0007669"/>
    <property type="project" value="InterPro"/>
</dbReference>
<comment type="caution">
    <text evidence="10">The sequence shown here is derived from an EMBL/GenBank/DDBJ whole genome shotgun (WGS) entry which is preliminary data.</text>
</comment>
<name>A0A7X6D962_9ENTE</name>
<dbReference type="Gene3D" id="3.30.420.40">
    <property type="match status" value="2"/>
</dbReference>
<dbReference type="InterPro" id="IPR018485">
    <property type="entry name" value="FGGY_C"/>
</dbReference>
<dbReference type="RefSeq" id="WP_167807363.1">
    <property type="nucleotide sequence ID" value="NZ_JAAVMB010000009.1"/>
</dbReference>
<evidence type="ECO:0000313" key="11">
    <source>
        <dbReference type="Proteomes" id="UP000521358"/>
    </source>
</evidence>
<keyword evidence="4 10" id="KW-0418">Kinase</keyword>